<dbReference type="RefSeq" id="WP_188980385.1">
    <property type="nucleotide sequence ID" value="NZ_BMPG01000005.1"/>
</dbReference>
<dbReference type="SUPFAM" id="SSF53067">
    <property type="entry name" value="Actin-like ATPase domain"/>
    <property type="match status" value="1"/>
</dbReference>
<dbReference type="InterPro" id="IPR049874">
    <property type="entry name" value="ROK_cs"/>
</dbReference>
<dbReference type="InterPro" id="IPR043129">
    <property type="entry name" value="ATPase_NBD"/>
</dbReference>
<dbReference type="OrthoDB" id="206224at2157"/>
<keyword evidence="2" id="KW-1185">Reference proteome</keyword>
<organism evidence="1 2">
    <name type="scientific">Halocalculus aciditolerans</name>
    <dbReference type="NCBI Taxonomy" id="1383812"/>
    <lineage>
        <taxon>Archaea</taxon>
        <taxon>Methanobacteriati</taxon>
        <taxon>Methanobacteriota</taxon>
        <taxon>Stenosarchaea group</taxon>
        <taxon>Halobacteria</taxon>
        <taxon>Halobacteriales</taxon>
        <taxon>Halobacteriaceae</taxon>
        <taxon>Halocalculus</taxon>
    </lineage>
</organism>
<protein>
    <submittedName>
        <fullName evidence="1">Glucokinase</fullName>
    </submittedName>
</protein>
<accession>A0A830FFL3</accession>
<dbReference type="AlphaFoldDB" id="A0A830FFL3"/>
<gene>
    <name evidence="1" type="ORF">GCM10009039_30010</name>
</gene>
<dbReference type="Gene3D" id="3.30.420.40">
    <property type="match status" value="2"/>
</dbReference>
<dbReference type="PANTHER" id="PTHR18964:SF149">
    <property type="entry name" value="BIFUNCTIONAL UDP-N-ACETYLGLUCOSAMINE 2-EPIMERASE_N-ACETYLMANNOSAMINE KINASE"/>
    <property type="match status" value="1"/>
</dbReference>
<dbReference type="PROSITE" id="PS01125">
    <property type="entry name" value="ROK"/>
    <property type="match status" value="1"/>
</dbReference>
<keyword evidence="1" id="KW-0808">Transferase</keyword>
<proteinExistence type="predicted"/>
<keyword evidence="1" id="KW-0418">Kinase</keyword>
<dbReference type="Pfam" id="PF00480">
    <property type="entry name" value="ROK"/>
    <property type="match status" value="1"/>
</dbReference>
<dbReference type="InterPro" id="IPR000600">
    <property type="entry name" value="ROK"/>
</dbReference>
<dbReference type="GO" id="GO:0008761">
    <property type="term" value="F:UDP-N-acetylglucosamine 2-epimerase activity"/>
    <property type="evidence" value="ECO:0007669"/>
    <property type="project" value="TreeGrafter"/>
</dbReference>
<evidence type="ECO:0000313" key="1">
    <source>
        <dbReference type="EMBL" id="GGL69963.1"/>
    </source>
</evidence>
<reference evidence="1" key="2">
    <citation type="submission" date="2020-09" db="EMBL/GenBank/DDBJ databases">
        <authorList>
            <person name="Sun Q."/>
            <person name="Ohkuma M."/>
        </authorList>
    </citation>
    <scope>NUCLEOTIDE SEQUENCE</scope>
    <source>
        <strain evidence="1">JCM 19596</strain>
    </source>
</reference>
<name>A0A830FFL3_9EURY</name>
<evidence type="ECO:0000313" key="2">
    <source>
        <dbReference type="Proteomes" id="UP000607197"/>
    </source>
</evidence>
<dbReference type="Proteomes" id="UP000607197">
    <property type="component" value="Unassembled WGS sequence"/>
</dbReference>
<dbReference type="EMBL" id="BMPG01000005">
    <property type="protein sequence ID" value="GGL69963.1"/>
    <property type="molecule type" value="Genomic_DNA"/>
</dbReference>
<comment type="caution">
    <text evidence="1">The sequence shown here is derived from an EMBL/GenBank/DDBJ whole genome shotgun (WGS) entry which is preliminary data.</text>
</comment>
<reference evidence="1" key="1">
    <citation type="journal article" date="2014" name="Int. J. Syst. Evol. Microbiol.">
        <title>Complete genome sequence of Corynebacterium casei LMG S-19264T (=DSM 44701T), isolated from a smear-ripened cheese.</title>
        <authorList>
            <consortium name="US DOE Joint Genome Institute (JGI-PGF)"/>
            <person name="Walter F."/>
            <person name="Albersmeier A."/>
            <person name="Kalinowski J."/>
            <person name="Ruckert C."/>
        </authorList>
    </citation>
    <scope>NUCLEOTIDE SEQUENCE</scope>
    <source>
        <strain evidence="1">JCM 19596</strain>
    </source>
</reference>
<sequence>MAYFAGVDLGATNLRAAVANDAGEVLAVERRATPQGPAGIAVTEAVLDAVRDAAASAGIDTRNLAGVGIGSIGPLDLAAGVVEDPANLPPAVERIPLVGPLQELAATDRVFLHNDTAAGVIGERFFSDRNPDDMVYVTISSGIGAGVAVDGHVLSGWDGNAGEVGHMVLDPEGRRTCGCGRDGHWEAYCSGNSIPKYTRDLHDGEDTALPLDDPDFSAKDVFDNPDDPLARRVIEKTADWNAMGITNIVDAYAPIVIYVGGAVALHNEELVLDPIRDRVQDLVFANVPDIQLTTLGDDVVLKGAVASAITGGTGDRSNAY</sequence>
<dbReference type="GO" id="GO:0009384">
    <property type="term" value="F:N-acylmannosamine kinase activity"/>
    <property type="evidence" value="ECO:0007669"/>
    <property type="project" value="TreeGrafter"/>
</dbReference>
<dbReference type="PANTHER" id="PTHR18964">
    <property type="entry name" value="ROK (REPRESSOR, ORF, KINASE) FAMILY"/>
    <property type="match status" value="1"/>
</dbReference>